<dbReference type="Gene3D" id="3.30.565.10">
    <property type="entry name" value="Histidine kinase-like ATPase, C-terminal domain"/>
    <property type="match status" value="1"/>
</dbReference>
<dbReference type="InterPro" id="IPR036890">
    <property type="entry name" value="HATPase_C_sf"/>
</dbReference>
<evidence type="ECO:0000256" key="1">
    <source>
        <dbReference type="ARBA" id="ARBA00000085"/>
    </source>
</evidence>
<dbReference type="SMART" id="SM00387">
    <property type="entry name" value="HATPase_c"/>
    <property type="match status" value="1"/>
</dbReference>
<name>A0A3D8YEJ4_9BACT</name>
<dbReference type="InterPro" id="IPR005467">
    <property type="entry name" value="His_kinase_dom"/>
</dbReference>
<keyword evidence="4" id="KW-0808">Transferase</keyword>
<dbReference type="GO" id="GO:0007234">
    <property type="term" value="P:osmosensory signaling via phosphorelay pathway"/>
    <property type="evidence" value="ECO:0007669"/>
    <property type="project" value="TreeGrafter"/>
</dbReference>
<keyword evidence="5 7" id="KW-0418">Kinase</keyword>
<dbReference type="SUPFAM" id="SSF47384">
    <property type="entry name" value="Homodimeric domain of signal transducing histidine kinase"/>
    <property type="match status" value="1"/>
</dbReference>
<dbReference type="InterPro" id="IPR003594">
    <property type="entry name" value="HATPase_dom"/>
</dbReference>
<dbReference type="InterPro" id="IPR004358">
    <property type="entry name" value="Sig_transdc_His_kin-like_C"/>
</dbReference>
<comment type="caution">
    <text evidence="7">The sequence shown here is derived from an EMBL/GenBank/DDBJ whole genome shotgun (WGS) entry which is preliminary data.</text>
</comment>
<dbReference type="Gene3D" id="3.30.450.20">
    <property type="entry name" value="PAS domain"/>
    <property type="match status" value="2"/>
</dbReference>
<dbReference type="PRINTS" id="PR00344">
    <property type="entry name" value="BCTRLSENSOR"/>
</dbReference>
<evidence type="ECO:0000256" key="5">
    <source>
        <dbReference type="ARBA" id="ARBA00022777"/>
    </source>
</evidence>
<dbReference type="GO" id="GO:0030295">
    <property type="term" value="F:protein kinase activator activity"/>
    <property type="evidence" value="ECO:0007669"/>
    <property type="project" value="TreeGrafter"/>
</dbReference>
<proteinExistence type="predicted"/>
<dbReference type="AlphaFoldDB" id="A0A3D8YEJ4"/>
<dbReference type="SMART" id="SM00388">
    <property type="entry name" value="HisKA"/>
    <property type="match status" value="1"/>
</dbReference>
<dbReference type="InterPro" id="IPR050351">
    <property type="entry name" value="BphY/WalK/GraS-like"/>
</dbReference>
<accession>A0A3D8YEJ4</accession>
<evidence type="ECO:0000313" key="8">
    <source>
        <dbReference type="Proteomes" id="UP000256373"/>
    </source>
</evidence>
<dbReference type="Pfam" id="PF02518">
    <property type="entry name" value="HATPase_c"/>
    <property type="match status" value="1"/>
</dbReference>
<dbReference type="InterPro" id="IPR013656">
    <property type="entry name" value="PAS_4"/>
</dbReference>
<dbReference type="CDD" id="cd00082">
    <property type="entry name" value="HisKA"/>
    <property type="match status" value="1"/>
</dbReference>
<dbReference type="Pfam" id="PF00512">
    <property type="entry name" value="HisKA"/>
    <property type="match status" value="1"/>
</dbReference>
<evidence type="ECO:0000256" key="3">
    <source>
        <dbReference type="ARBA" id="ARBA00022553"/>
    </source>
</evidence>
<dbReference type="EMBL" id="QNUL01000004">
    <property type="protein sequence ID" value="REA62912.1"/>
    <property type="molecule type" value="Genomic_DNA"/>
</dbReference>
<dbReference type="PANTHER" id="PTHR42878:SF15">
    <property type="entry name" value="BACTERIOPHYTOCHROME"/>
    <property type="match status" value="1"/>
</dbReference>
<reference evidence="7 8" key="1">
    <citation type="submission" date="2018-07" db="EMBL/GenBank/DDBJ databases">
        <title>Dyadobacter roseus sp. nov., isolated from rose rhizosphere soil.</title>
        <authorList>
            <person name="Chen L."/>
        </authorList>
    </citation>
    <scope>NUCLEOTIDE SEQUENCE [LARGE SCALE GENOMIC DNA]</scope>
    <source>
        <strain evidence="7 8">RS19</strain>
    </source>
</reference>
<dbReference type="InterPro" id="IPR036097">
    <property type="entry name" value="HisK_dim/P_sf"/>
</dbReference>
<dbReference type="InterPro" id="IPR003661">
    <property type="entry name" value="HisK_dim/P_dom"/>
</dbReference>
<dbReference type="SUPFAM" id="SSF55785">
    <property type="entry name" value="PYP-like sensor domain (PAS domain)"/>
    <property type="match status" value="1"/>
</dbReference>
<dbReference type="SUPFAM" id="SSF55874">
    <property type="entry name" value="ATPase domain of HSP90 chaperone/DNA topoisomerase II/histidine kinase"/>
    <property type="match status" value="1"/>
</dbReference>
<evidence type="ECO:0000256" key="4">
    <source>
        <dbReference type="ARBA" id="ARBA00022679"/>
    </source>
</evidence>
<dbReference type="GO" id="GO:0000156">
    <property type="term" value="F:phosphorelay response regulator activity"/>
    <property type="evidence" value="ECO:0007669"/>
    <property type="project" value="TreeGrafter"/>
</dbReference>
<evidence type="ECO:0000256" key="2">
    <source>
        <dbReference type="ARBA" id="ARBA00012438"/>
    </source>
</evidence>
<dbReference type="Gene3D" id="1.10.287.130">
    <property type="match status" value="1"/>
</dbReference>
<dbReference type="Proteomes" id="UP000256373">
    <property type="component" value="Unassembled WGS sequence"/>
</dbReference>
<comment type="catalytic activity">
    <reaction evidence="1">
        <text>ATP + protein L-histidine = ADP + protein N-phospho-L-histidine.</text>
        <dbReference type="EC" id="2.7.13.3"/>
    </reaction>
</comment>
<keyword evidence="8" id="KW-1185">Reference proteome</keyword>
<dbReference type="PROSITE" id="PS50109">
    <property type="entry name" value="HIS_KIN"/>
    <property type="match status" value="1"/>
</dbReference>
<dbReference type="GO" id="GO:0000155">
    <property type="term" value="F:phosphorelay sensor kinase activity"/>
    <property type="evidence" value="ECO:0007669"/>
    <property type="project" value="InterPro"/>
</dbReference>
<protein>
    <recommendedName>
        <fullName evidence="2">histidine kinase</fullName>
        <ecNumber evidence="2">2.7.13.3</ecNumber>
    </recommendedName>
</protein>
<dbReference type="PANTHER" id="PTHR42878">
    <property type="entry name" value="TWO-COMPONENT HISTIDINE KINASE"/>
    <property type="match status" value="1"/>
</dbReference>
<evidence type="ECO:0000313" key="7">
    <source>
        <dbReference type="EMBL" id="REA62912.1"/>
    </source>
</evidence>
<evidence type="ECO:0000259" key="6">
    <source>
        <dbReference type="PROSITE" id="PS50109"/>
    </source>
</evidence>
<organism evidence="7 8">
    <name type="scientific">Dyadobacter luteus</name>
    <dbReference type="NCBI Taxonomy" id="2259619"/>
    <lineage>
        <taxon>Bacteria</taxon>
        <taxon>Pseudomonadati</taxon>
        <taxon>Bacteroidota</taxon>
        <taxon>Cytophagia</taxon>
        <taxon>Cytophagales</taxon>
        <taxon>Spirosomataceae</taxon>
        <taxon>Dyadobacter</taxon>
    </lineage>
</organism>
<feature type="domain" description="Histidine kinase" evidence="6">
    <location>
        <begin position="337"/>
        <end position="553"/>
    </location>
</feature>
<dbReference type="InterPro" id="IPR035965">
    <property type="entry name" value="PAS-like_dom_sf"/>
</dbReference>
<gene>
    <name evidence="7" type="ORF">DSL64_08350</name>
</gene>
<sequence length="553" mass="62471">MDALDKQRIGTETSFLVNAGEIGQLILLYDWNKSSLGPIRLWPASLKTTLGIVLNSAFPMFVFWGPDKICFYNDAYRHSLGTSGKHPAIGKPAIEVWPEVWETTASLIDSVYATGTPSWFENRLIPIERNGQMEDVYWTFSHSPIFAESGSIEGVLVTSLETTPAVTAKKMIQESVQQRTNELNQANTSVMQANKYLQDIINSFKQPLQVLSPVYEKGEIVDFRFNLTNQAYASYANTTPKQISGCKVSDVFPGYLNTTSFSNVVATFLTGESNTWMIHYDQDGLDLYNEMTAIKMGEEVILHFADYTKLKYLEFELLNKITDLEKSNQNLEAFAHAASHDLKEPLRKIQMFANMLQDQLGEKLTEQNLMMFNRIISSAERMGKLTDDLLQYSQLSLVPPSKEPVDLNENVSQVLEDLEIRIRESNASFTFNDLPVIAGYKRQLYQMFLNLISNSLKYRDPSIPLHVEISSVPYLENGVQYHQIQVRDNGLGFQQEFADIIFQLFTRLQNTSTQSGSGIGLSTVKRVVDNHKGIIRADSKPGNGALFSVYLPY</sequence>
<dbReference type="Pfam" id="PF08448">
    <property type="entry name" value="PAS_4"/>
    <property type="match status" value="1"/>
</dbReference>
<keyword evidence="3" id="KW-0597">Phosphoprotein</keyword>
<dbReference type="EC" id="2.7.13.3" evidence="2"/>